<dbReference type="eggNOG" id="COG4346">
    <property type="taxonomic scope" value="Bacteria"/>
</dbReference>
<feature type="transmembrane region" description="Helical" evidence="1">
    <location>
        <begin position="146"/>
        <end position="165"/>
    </location>
</feature>
<feature type="transmembrane region" description="Helical" evidence="1">
    <location>
        <begin position="427"/>
        <end position="443"/>
    </location>
</feature>
<evidence type="ECO:0000256" key="2">
    <source>
        <dbReference type="SAM" id="MobiDB-lite"/>
    </source>
</evidence>
<accession>U3GTE6</accession>
<feature type="region of interest" description="Disordered" evidence="2">
    <location>
        <begin position="1"/>
        <end position="25"/>
    </location>
</feature>
<dbReference type="KEGG" id="caz:CARG_02890"/>
<name>U3GTE6_9CORY</name>
<dbReference type="Proteomes" id="UP000016943">
    <property type="component" value="Chromosome"/>
</dbReference>
<evidence type="ECO:0000313" key="5">
    <source>
        <dbReference type="EMBL" id="AGU14730.1"/>
    </source>
</evidence>
<evidence type="ECO:0000259" key="4">
    <source>
        <dbReference type="Pfam" id="PF16192"/>
    </source>
</evidence>
<dbReference type="InterPro" id="IPR027005">
    <property type="entry name" value="PMT-like"/>
</dbReference>
<protein>
    <recommendedName>
        <fullName evidence="1">Polyprenol-phosphate-mannose--protein mannosyltransferase</fullName>
        <ecNumber evidence="1">2.4.1.-</ecNumber>
    </recommendedName>
</protein>
<keyword evidence="1" id="KW-1003">Cell membrane</keyword>
<sequence length="522" mass="58034">MNRGAELTKQPQQAPTGASQAGATSSPQWTRADWISLATITALAAITRLIGLTAITGDGTPIFDEKHYAPQAFDIAVSATNPLTGGIESNPGYGLVVHPPLAKQIMAWGNTLFGYTPMGWRISAALVGILVVLAIMGLTRSLTRSTLVMTIAGLLAVFDGVLLVISRYGMLDIFQTLFVILAAWAWVLDRRDVTTRLETTIAGTTVPYQPGYPSSLQWGILGPRLGFRWWRFTTGLCLGLALSVKWSGLYYIAFFGLISVGADYWLRRRAGIRAPLPGALLRDAPSAFASLVILPIAIYAWSWRAWFASETGVYRHAEQSNGATGGLYDLLPTGISNWLYYHVSVLRFHTTLTNSSGHQHPWESKPWQWLAATRPILYSSTHDLSCLGTTSCSRVVYLFGTPPIWWVTVPVLLWALWAAIARRENHYWLPLGLFLAGWLPWMLESDRQMYFFYATVLVPFSIIIIAIITSQLITSDSALKRRIAQGYLALVVAAFLFFSPLLYGITVPEWYYQSMLWLPSWR</sequence>
<organism evidence="5 6">
    <name type="scientific">Corynebacterium argentoratense DSM 44202</name>
    <dbReference type="NCBI Taxonomy" id="1348662"/>
    <lineage>
        <taxon>Bacteria</taxon>
        <taxon>Bacillati</taxon>
        <taxon>Actinomycetota</taxon>
        <taxon>Actinomycetes</taxon>
        <taxon>Mycobacteriales</taxon>
        <taxon>Corynebacteriaceae</taxon>
        <taxon>Corynebacterium</taxon>
    </lineage>
</organism>
<evidence type="ECO:0000313" key="6">
    <source>
        <dbReference type="Proteomes" id="UP000016943"/>
    </source>
</evidence>
<feature type="transmembrane region" description="Helical" evidence="1">
    <location>
        <begin position="171"/>
        <end position="188"/>
    </location>
</feature>
<keyword evidence="1" id="KW-0472">Membrane</keyword>
<dbReference type="Pfam" id="PF16192">
    <property type="entry name" value="PMT_4TMC"/>
    <property type="match status" value="1"/>
</dbReference>
<dbReference type="GO" id="GO:0004169">
    <property type="term" value="F:dolichyl-phosphate-mannose-protein mannosyltransferase activity"/>
    <property type="evidence" value="ECO:0007669"/>
    <property type="project" value="UniProtKB-UniRule"/>
</dbReference>
<gene>
    <name evidence="5" type="ORF">CARG_02890</name>
</gene>
<dbReference type="AlphaFoldDB" id="U3GTE6"/>
<keyword evidence="6" id="KW-1185">Reference proteome</keyword>
<evidence type="ECO:0000259" key="3">
    <source>
        <dbReference type="Pfam" id="PF13231"/>
    </source>
</evidence>
<dbReference type="STRING" id="1348662.CARG_02890"/>
<dbReference type="GO" id="GO:0005886">
    <property type="term" value="C:plasma membrane"/>
    <property type="evidence" value="ECO:0007669"/>
    <property type="project" value="UniProtKB-SubCell"/>
</dbReference>
<keyword evidence="1" id="KW-0328">Glycosyltransferase</keyword>
<comment type="similarity">
    <text evidence="1">Belongs to the glycosyltransferase 39 family.</text>
</comment>
<dbReference type="PANTHER" id="PTHR10050">
    <property type="entry name" value="DOLICHYL-PHOSPHATE-MANNOSE--PROTEIN MANNOSYLTRANSFERASE"/>
    <property type="match status" value="1"/>
</dbReference>
<feature type="transmembrane region" description="Helical" evidence="1">
    <location>
        <begin position="449"/>
        <end position="474"/>
    </location>
</feature>
<keyword evidence="1" id="KW-0812">Transmembrane</keyword>
<comment type="function">
    <text evidence="1">Protein O-mannosyltransferase that catalyzes the transfer of a single mannose residue from a polyprenol phospho-mannosyl lipidic donor to the hydroxyl group of selected serine and threonine residues in acceptor proteins.</text>
</comment>
<feature type="transmembrane region" description="Helical" evidence="1">
    <location>
        <begin position="118"/>
        <end position="139"/>
    </location>
</feature>
<dbReference type="InterPro" id="IPR038731">
    <property type="entry name" value="RgtA/B/C-like"/>
</dbReference>
<dbReference type="GO" id="GO:0012505">
    <property type="term" value="C:endomembrane system"/>
    <property type="evidence" value="ECO:0007669"/>
    <property type="project" value="UniProtKB-SubCell"/>
</dbReference>
<feature type="transmembrane region" description="Helical" evidence="1">
    <location>
        <begin position="34"/>
        <end position="55"/>
    </location>
</feature>
<feature type="domain" description="Glycosyltransferase RgtA/B/C/D-like" evidence="3">
    <location>
        <begin position="98"/>
        <end position="187"/>
    </location>
</feature>
<feature type="compositionally biased region" description="Polar residues" evidence="2">
    <location>
        <begin position="9"/>
        <end position="25"/>
    </location>
</feature>
<keyword evidence="1" id="KW-1133">Transmembrane helix</keyword>
<reference evidence="5 6" key="1">
    <citation type="journal article" date="2013" name="Genome Announc.">
        <title>Whole-Genome Sequence of the Clinical Strain Corynebacterium argentoratense DSM 44202, Isolated from a Human Throat Specimen.</title>
        <authorList>
            <person name="Bomholt C."/>
            <person name="Glaub A."/>
            <person name="Gravermann K."/>
            <person name="Albersmeier A."/>
            <person name="Brinkrolf K."/>
            <person name="Ruckert C."/>
            <person name="Tauch A."/>
        </authorList>
    </citation>
    <scope>NUCLEOTIDE SEQUENCE [LARGE SCALE GENOMIC DNA]</scope>
    <source>
        <strain evidence="5">DSM 44202</strain>
    </source>
</reference>
<feature type="transmembrane region" description="Helical" evidence="1">
    <location>
        <begin position="403"/>
        <end position="420"/>
    </location>
</feature>
<comment type="pathway">
    <text evidence="1">Protein modification; protein glycosylation.</text>
</comment>
<proteinExistence type="inferred from homology"/>
<keyword evidence="1" id="KW-0808">Transferase</keyword>
<feature type="domain" description="Protein O-mannosyl-transferase C-terminal four TM" evidence="4">
    <location>
        <begin position="336"/>
        <end position="521"/>
    </location>
</feature>
<dbReference type="InterPro" id="IPR032421">
    <property type="entry name" value="PMT_4TMC"/>
</dbReference>
<evidence type="ECO:0000256" key="1">
    <source>
        <dbReference type="RuleBase" id="RU367007"/>
    </source>
</evidence>
<comment type="subcellular location">
    <subcellularLocation>
        <location evidence="1">Cell membrane</location>
    </subcellularLocation>
</comment>
<dbReference type="UniPathway" id="UPA00378"/>
<dbReference type="HOGENOM" id="CLU_021079_1_0_11"/>
<feature type="transmembrane region" description="Helical" evidence="1">
    <location>
        <begin position="287"/>
        <end position="306"/>
    </location>
</feature>
<feature type="transmembrane region" description="Helical" evidence="1">
    <location>
        <begin position="486"/>
        <end position="505"/>
    </location>
</feature>
<dbReference type="PATRIC" id="fig|1348662.3.peg.567"/>
<dbReference type="PANTHER" id="PTHR10050:SF46">
    <property type="entry name" value="PROTEIN O-MANNOSYL-TRANSFERASE 2"/>
    <property type="match status" value="1"/>
</dbReference>
<dbReference type="EC" id="2.4.1.-" evidence="1"/>
<dbReference type="Pfam" id="PF13231">
    <property type="entry name" value="PMT_2"/>
    <property type="match status" value="1"/>
</dbReference>
<dbReference type="EMBL" id="CP006365">
    <property type="protein sequence ID" value="AGU14730.1"/>
    <property type="molecule type" value="Genomic_DNA"/>
</dbReference>